<evidence type="ECO:0000313" key="1">
    <source>
        <dbReference type="EMBL" id="USS87902.1"/>
    </source>
</evidence>
<dbReference type="EMBL" id="CP097118">
    <property type="protein sequence ID" value="USS87902.1"/>
    <property type="molecule type" value="Genomic_DNA"/>
</dbReference>
<reference evidence="1" key="1">
    <citation type="submission" date="2022-05" db="EMBL/GenBank/DDBJ databases">
        <authorList>
            <person name="Oliphant S.A."/>
            <person name="Watson-Haigh N.S."/>
            <person name="Sumby K.M."/>
            <person name="Gardner J.M."/>
            <person name="Jiranek V."/>
        </authorList>
    </citation>
    <scope>NUCLEOTIDE SEQUENCE</scope>
    <source>
        <strain evidence="1">KI11_C11</strain>
    </source>
</reference>
<dbReference type="RefSeq" id="WP_252797192.1">
    <property type="nucleotide sequence ID" value="NZ_CP097118.1"/>
</dbReference>
<keyword evidence="2" id="KW-1185">Reference proteome</keyword>
<organism evidence="1 2">
    <name type="scientific">Fructilactobacillus hinvesii</name>
    <dbReference type="NCBI Taxonomy" id="2940300"/>
    <lineage>
        <taxon>Bacteria</taxon>
        <taxon>Bacillati</taxon>
        <taxon>Bacillota</taxon>
        <taxon>Bacilli</taxon>
        <taxon>Lactobacillales</taxon>
        <taxon>Lactobacillaceae</taxon>
        <taxon>Fructilactobacillus</taxon>
    </lineage>
</organism>
<proteinExistence type="predicted"/>
<evidence type="ECO:0000313" key="2">
    <source>
        <dbReference type="Proteomes" id="UP001057025"/>
    </source>
</evidence>
<protein>
    <submittedName>
        <fullName evidence="1">IpaB/EvcA family protein</fullName>
    </submittedName>
</protein>
<name>A0ABY5BTY1_9LACO</name>
<sequence>MANSDVQLQPAVQDLLNQVAKFFPGDVQVQIIGDLKSGYLRHDQVQTMQDGQHLFVQLSDITDPDFLASHELLHILMTLRGFPQVYFPLTTGDDQLDEQLRYVGTDLFDTVAHFVVYAEQRQHGLINKTVEEDVVKGVRQTITPEQGHVDAEMITRLVTVLDAFVFLGDHFDQYRYLFDHDFPIATQAAEQLYQLLTEKPTTSPFAMRRNVVKLFRAFDQQLQRWELPALHLNEFAMVTSVFSKRQLGLQVKQVFKLYYSELRNHATGKRAYVGFTISDDQNSLVMDGPVGEKVSTEHIQALYQKTVQELFDELHIPYLER</sequence>
<dbReference type="Proteomes" id="UP001057025">
    <property type="component" value="Chromosome"/>
</dbReference>
<accession>A0ABY5BTY1</accession>
<gene>
    <name evidence="1" type="ORF">M3M39_07390</name>
</gene>